<accession>A0A1Q5SXK2</accession>
<comment type="caution">
    <text evidence="2">The sequence shown here is derived from an EMBL/GenBank/DDBJ whole genome shotgun (WGS) entry which is preliminary data.</text>
</comment>
<gene>
    <name evidence="2" type="ORF">PENSUB_12733</name>
</gene>
<protein>
    <submittedName>
        <fullName evidence="2">Uncharacterized protein</fullName>
    </submittedName>
</protein>
<dbReference type="Proteomes" id="UP000186955">
    <property type="component" value="Unassembled WGS sequence"/>
</dbReference>
<dbReference type="AlphaFoldDB" id="A0A1Q5SXK2"/>
<dbReference type="EMBL" id="MNBE01000740">
    <property type="protein sequence ID" value="OKO92748.1"/>
    <property type="molecule type" value="Genomic_DNA"/>
</dbReference>
<reference evidence="2 3" key="1">
    <citation type="submission" date="2016-10" db="EMBL/GenBank/DDBJ databases">
        <title>Genome sequence of the ascomycete fungus Penicillium subrubescens.</title>
        <authorList>
            <person name="De Vries R.P."/>
            <person name="Peng M."/>
            <person name="Dilokpimol A."/>
            <person name="Hilden K."/>
            <person name="Makela M.R."/>
            <person name="Grigoriev I."/>
            <person name="Riley R."/>
            <person name="Granchi Z."/>
        </authorList>
    </citation>
    <scope>NUCLEOTIDE SEQUENCE [LARGE SCALE GENOMIC DNA]</scope>
    <source>
        <strain evidence="2 3">CBS 132785</strain>
    </source>
</reference>
<sequence>MSITVSPISAAGTKLSCRTEDTRTGTPVEFLGITIIELGLSHHENAVRPRQSARDKHSGESLR</sequence>
<organism evidence="2 3">
    <name type="scientific">Penicillium subrubescens</name>
    <dbReference type="NCBI Taxonomy" id="1316194"/>
    <lineage>
        <taxon>Eukaryota</taxon>
        <taxon>Fungi</taxon>
        <taxon>Dikarya</taxon>
        <taxon>Ascomycota</taxon>
        <taxon>Pezizomycotina</taxon>
        <taxon>Eurotiomycetes</taxon>
        <taxon>Eurotiomycetidae</taxon>
        <taxon>Eurotiales</taxon>
        <taxon>Aspergillaceae</taxon>
        <taxon>Penicillium</taxon>
    </lineage>
</organism>
<proteinExistence type="predicted"/>
<evidence type="ECO:0000256" key="1">
    <source>
        <dbReference type="SAM" id="MobiDB-lite"/>
    </source>
</evidence>
<name>A0A1Q5SXK2_9EURO</name>
<evidence type="ECO:0000313" key="2">
    <source>
        <dbReference type="EMBL" id="OKO92748.1"/>
    </source>
</evidence>
<feature type="region of interest" description="Disordered" evidence="1">
    <location>
        <begin position="42"/>
        <end position="63"/>
    </location>
</feature>
<keyword evidence="3" id="KW-1185">Reference proteome</keyword>
<evidence type="ECO:0000313" key="3">
    <source>
        <dbReference type="Proteomes" id="UP000186955"/>
    </source>
</evidence>